<keyword evidence="2" id="KW-1185">Reference proteome</keyword>
<gene>
    <name evidence="1" type="ORF">Pint_15814</name>
</gene>
<protein>
    <submittedName>
        <fullName evidence="1">Uncharacterized protein</fullName>
    </submittedName>
</protein>
<sequence length="200" mass="22082">MPEFNLRADTIMYNIVIRLFCEKGDMVMAHKLMKEMGLIDLYPDMITNVSMINGFCNVGSMQMTLELSGEMEKEVGDCSSNVVTYSSVIQSFCRKGRVMEGLAVLDRIQAYGCAPNRVTVSTLIKGLCLDGIEEAYELIDKVVAGGSVLHGDCYNSLVIALVRIKRLKEADKLFRKMLASGMKPNGLACSVMIKELCLEG</sequence>
<proteinExistence type="predicted"/>
<dbReference type="EMBL" id="CM047737">
    <property type="protein sequence ID" value="KAJ0048535.1"/>
    <property type="molecule type" value="Genomic_DNA"/>
</dbReference>
<name>A0ACC0ZDH9_9ROSI</name>
<organism evidence="1 2">
    <name type="scientific">Pistacia integerrima</name>
    <dbReference type="NCBI Taxonomy" id="434235"/>
    <lineage>
        <taxon>Eukaryota</taxon>
        <taxon>Viridiplantae</taxon>
        <taxon>Streptophyta</taxon>
        <taxon>Embryophyta</taxon>
        <taxon>Tracheophyta</taxon>
        <taxon>Spermatophyta</taxon>
        <taxon>Magnoliopsida</taxon>
        <taxon>eudicotyledons</taxon>
        <taxon>Gunneridae</taxon>
        <taxon>Pentapetalae</taxon>
        <taxon>rosids</taxon>
        <taxon>malvids</taxon>
        <taxon>Sapindales</taxon>
        <taxon>Anacardiaceae</taxon>
        <taxon>Pistacia</taxon>
    </lineage>
</organism>
<comment type="caution">
    <text evidence="1">The sequence shown here is derived from an EMBL/GenBank/DDBJ whole genome shotgun (WGS) entry which is preliminary data.</text>
</comment>
<evidence type="ECO:0000313" key="2">
    <source>
        <dbReference type="Proteomes" id="UP001163603"/>
    </source>
</evidence>
<reference evidence="2" key="1">
    <citation type="journal article" date="2023" name="G3 (Bethesda)">
        <title>Genome assembly and association tests identify interacting loci associated with vigor, precocity, and sex in interspecific pistachio rootstocks.</title>
        <authorList>
            <person name="Palmer W."/>
            <person name="Jacygrad E."/>
            <person name="Sagayaradj S."/>
            <person name="Cavanaugh K."/>
            <person name="Han R."/>
            <person name="Bertier L."/>
            <person name="Beede B."/>
            <person name="Kafkas S."/>
            <person name="Golino D."/>
            <person name="Preece J."/>
            <person name="Michelmore R."/>
        </authorList>
    </citation>
    <scope>NUCLEOTIDE SEQUENCE [LARGE SCALE GENOMIC DNA]</scope>
</reference>
<accession>A0ACC0ZDH9</accession>
<evidence type="ECO:0000313" key="1">
    <source>
        <dbReference type="EMBL" id="KAJ0048535.1"/>
    </source>
</evidence>
<dbReference type="Proteomes" id="UP001163603">
    <property type="component" value="Chromosome 2"/>
</dbReference>